<evidence type="ECO:0000256" key="8">
    <source>
        <dbReference type="ARBA" id="ARBA00023170"/>
    </source>
</evidence>
<name>A0A3B4DJN6_PYGNA</name>
<feature type="region of interest" description="Disordered" evidence="11">
    <location>
        <begin position="695"/>
        <end position="720"/>
    </location>
</feature>
<keyword evidence="5 13" id="KW-0732">Signal</keyword>
<keyword evidence="9" id="KW-0325">Glycoprotein</keyword>
<evidence type="ECO:0000256" key="9">
    <source>
        <dbReference type="ARBA" id="ARBA00023180"/>
    </source>
</evidence>
<dbReference type="Ensembl" id="ENSPNAT00000012914.2">
    <property type="protein sequence ID" value="ENSPNAP00000023331.1"/>
    <property type="gene ID" value="ENSPNAG00000007864.2"/>
</dbReference>
<dbReference type="RefSeq" id="XP_017561204.1">
    <property type="nucleotide sequence ID" value="XM_017705715.2"/>
</dbReference>
<feature type="signal peptide" evidence="13">
    <location>
        <begin position="1"/>
        <end position="15"/>
    </location>
</feature>
<evidence type="ECO:0000259" key="14">
    <source>
        <dbReference type="PROSITE" id="PS51534"/>
    </source>
</evidence>
<evidence type="ECO:0000256" key="7">
    <source>
        <dbReference type="ARBA" id="ARBA00023136"/>
    </source>
</evidence>
<feature type="transmembrane region" description="Helical" evidence="12">
    <location>
        <begin position="416"/>
        <end position="437"/>
    </location>
</feature>
<evidence type="ECO:0000256" key="6">
    <source>
        <dbReference type="ARBA" id="ARBA00022989"/>
    </source>
</evidence>
<feature type="region of interest" description="Disordered" evidence="11">
    <location>
        <begin position="87"/>
        <end position="112"/>
    </location>
</feature>
<evidence type="ECO:0000313" key="15">
    <source>
        <dbReference type="Ensembl" id="ENSPNAP00000023331.1"/>
    </source>
</evidence>
<reference evidence="15 16" key="1">
    <citation type="submission" date="2020-10" db="EMBL/GenBank/DDBJ databases">
        <title>Pygocentrus nattereri (red-bellied piranha) genome, fPygNat1, primary haplotype.</title>
        <authorList>
            <person name="Myers G."/>
            <person name="Meyer A."/>
            <person name="Karagic N."/>
            <person name="Pippel M."/>
            <person name="Winkler S."/>
            <person name="Tracey A."/>
            <person name="Wood J."/>
            <person name="Formenti G."/>
            <person name="Howe K."/>
            <person name="Fedrigo O."/>
            <person name="Jarvis E.D."/>
        </authorList>
    </citation>
    <scope>NUCLEOTIDE SEQUENCE [LARGE SCALE GENOMIC DNA]</scope>
</reference>
<keyword evidence="10" id="KW-0395">Inflammatory response</keyword>
<evidence type="ECO:0000256" key="10">
    <source>
        <dbReference type="ARBA" id="ARBA00023198"/>
    </source>
</evidence>
<reference evidence="15" key="3">
    <citation type="submission" date="2025-09" db="UniProtKB">
        <authorList>
            <consortium name="Ensembl"/>
        </authorList>
    </citation>
    <scope>IDENTIFICATION</scope>
</reference>
<evidence type="ECO:0000313" key="16">
    <source>
        <dbReference type="Proteomes" id="UP001501920"/>
    </source>
</evidence>
<dbReference type="Pfam" id="PF08357">
    <property type="entry name" value="SEFIR"/>
    <property type="match status" value="1"/>
</dbReference>
<keyword evidence="16" id="KW-1185">Reference proteome</keyword>
<dbReference type="PANTHER" id="PTHR15583:SF12">
    <property type="entry name" value="INTERLEUKIN-17 RECEPTOR C"/>
    <property type="match status" value="1"/>
</dbReference>
<dbReference type="GO" id="GO:0006954">
    <property type="term" value="P:inflammatory response"/>
    <property type="evidence" value="ECO:0007669"/>
    <property type="project" value="UniProtKB-KW"/>
</dbReference>
<accession>A0A3B4DJN6</accession>
<organism evidence="15 16">
    <name type="scientific">Pygocentrus nattereri</name>
    <name type="common">Red-bellied piranha</name>
    <dbReference type="NCBI Taxonomy" id="42514"/>
    <lineage>
        <taxon>Eukaryota</taxon>
        <taxon>Metazoa</taxon>
        <taxon>Chordata</taxon>
        <taxon>Craniata</taxon>
        <taxon>Vertebrata</taxon>
        <taxon>Euteleostomi</taxon>
        <taxon>Actinopterygii</taxon>
        <taxon>Neopterygii</taxon>
        <taxon>Teleostei</taxon>
        <taxon>Ostariophysi</taxon>
        <taxon>Characiformes</taxon>
        <taxon>Characoidei</taxon>
        <taxon>Pygocentrus</taxon>
    </lineage>
</organism>
<dbReference type="InterPro" id="IPR027841">
    <property type="entry name" value="IL-17_rcpt_C/E_N"/>
</dbReference>
<dbReference type="Gene3D" id="3.40.50.11530">
    <property type="match status" value="1"/>
</dbReference>
<evidence type="ECO:0000256" key="2">
    <source>
        <dbReference type="ARBA" id="ARBA00004479"/>
    </source>
</evidence>
<evidence type="ECO:0000256" key="12">
    <source>
        <dbReference type="SAM" id="Phobius"/>
    </source>
</evidence>
<proteinExistence type="predicted"/>
<feature type="chain" id="PRO_5017203382" description="SEFIR domain-containing protein" evidence="13">
    <location>
        <begin position="16"/>
        <end position="720"/>
    </location>
</feature>
<dbReference type="Proteomes" id="UP001501920">
    <property type="component" value="Chromosome 29"/>
</dbReference>
<keyword evidence="4 12" id="KW-0812">Transmembrane</keyword>
<dbReference type="InterPro" id="IPR013568">
    <property type="entry name" value="SEFIR_dom"/>
</dbReference>
<evidence type="ECO:0000256" key="3">
    <source>
        <dbReference type="ARBA" id="ARBA00022475"/>
    </source>
</evidence>
<dbReference type="OMA" id="QCPFATS"/>
<dbReference type="GO" id="GO:0030368">
    <property type="term" value="F:interleukin-17 receptor activity"/>
    <property type="evidence" value="ECO:0007669"/>
    <property type="project" value="InterPro"/>
</dbReference>
<evidence type="ECO:0000256" key="1">
    <source>
        <dbReference type="ARBA" id="ARBA00004162"/>
    </source>
</evidence>
<dbReference type="GO" id="GO:0005886">
    <property type="term" value="C:plasma membrane"/>
    <property type="evidence" value="ECO:0007669"/>
    <property type="project" value="UniProtKB-SubCell"/>
</dbReference>
<reference evidence="15" key="2">
    <citation type="submission" date="2025-08" db="UniProtKB">
        <authorList>
            <consortium name="Ensembl"/>
        </authorList>
    </citation>
    <scope>IDENTIFICATION</scope>
</reference>
<keyword evidence="6 12" id="KW-1133">Transmembrane helix</keyword>
<comment type="subcellular location">
    <subcellularLocation>
        <location evidence="1">Cell membrane</location>
        <topology evidence="1">Single-pass membrane protein</topology>
    </subcellularLocation>
    <subcellularLocation>
        <location evidence="2">Membrane</location>
        <topology evidence="2">Single-pass type I membrane protein</topology>
    </subcellularLocation>
</comment>
<dbReference type="RefSeq" id="XP_017561203.1">
    <property type="nucleotide sequence ID" value="XM_017705714.2"/>
</dbReference>
<dbReference type="GeneID" id="108432105"/>
<keyword evidence="8" id="KW-0675">Receptor</keyword>
<dbReference type="InterPro" id="IPR039465">
    <property type="entry name" value="IL-17_rcpt-like"/>
</dbReference>
<evidence type="ECO:0000256" key="4">
    <source>
        <dbReference type="ARBA" id="ARBA00022692"/>
    </source>
</evidence>
<feature type="compositionally biased region" description="Polar residues" evidence="11">
    <location>
        <begin position="696"/>
        <end position="706"/>
    </location>
</feature>
<evidence type="ECO:0000256" key="11">
    <source>
        <dbReference type="SAM" id="MobiDB-lite"/>
    </source>
</evidence>
<feature type="domain" description="SEFIR" evidence="14">
    <location>
        <begin position="460"/>
        <end position="633"/>
    </location>
</feature>
<dbReference type="PANTHER" id="PTHR15583">
    <property type="entry name" value="INTERLEUKIN-17 RECEPTOR"/>
    <property type="match status" value="1"/>
</dbReference>
<feature type="compositionally biased region" description="Basic and acidic residues" evidence="11">
    <location>
        <begin position="87"/>
        <end position="111"/>
    </location>
</feature>
<dbReference type="STRING" id="42514.ENSPNAP00000023331"/>
<dbReference type="PROSITE" id="PS51534">
    <property type="entry name" value="SEFIR"/>
    <property type="match status" value="1"/>
</dbReference>
<evidence type="ECO:0000256" key="5">
    <source>
        <dbReference type="ARBA" id="ARBA00022729"/>
    </source>
</evidence>
<sequence>MRLFTLTLFFILTAAEKLETIEFNETNALTCGQGLTDCKVNPGDFCVDRDDRVYVSSLAAVALLCHSHKGWLPCLRIQLNITIEGSHEDSGVSGEAVHEGERDESKEEEHGSSLGHFAAVTDSVFVQVCYSIPDFSGSKELTFTPSISTDHPTQVWMSLVVELSQAHFGSKFTIFSSAIHNFSEQVNTLPSIDTVCSQGLDIPLCNGPIVYKEVNHATGMVKLHIDDADRNILNELRACQKMEKEGECYKLDWKENPLMIPLSSAAPCLCFQVWWKTSKGAPRNEFCPFSDTALSDSNVSVSVVEQRKAHDGPVPRNTTALVWNITAPCRLEAEIQLCKKSWSDTGCHEIHDLSKTRLHIHRHHHSKWRQLKQQWHFQGKFAEVERHPSLCVQITVKGMEGNFKLLCPFEVSRTHWSFVFLVCVVLICLTVLGAYAVQGALKGWVFKWLKVDDLKGAVGSSQVVLLYPPDADSGLAELVCRLGSGLSSLGFNVSLDLWSHSELSALGPVPWLHSRLDRVQRHGGKVVLVLTQAAWARAEEWGRRAGAREELKMEKDKEDSGPHVSASPYSDVFSASLSCILADYLQGRAGERFVLAQFEAQPAGPLAAGGPLPELFRGLPLFSLPSQSLGFLTELTNGTQKRQAGRVANRRMRAGVLRAGSRALADALHGLRGGTGYKLVGLSQGFRTEDPWESIPLQQGLSSPTASPELHNKSSTVNWV</sequence>
<dbReference type="Pfam" id="PF15037">
    <property type="entry name" value="IL17_R_N"/>
    <property type="match status" value="1"/>
</dbReference>
<dbReference type="AlphaFoldDB" id="A0A3B4DJN6"/>
<dbReference type="GeneTree" id="ENSGT00940000168503"/>
<dbReference type="OrthoDB" id="9949622at2759"/>
<evidence type="ECO:0000256" key="13">
    <source>
        <dbReference type="SAM" id="SignalP"/>
    </source>
</evidence>
<keyword evidence="3" id="KW-1003">Cell membrane</keyword>
<protein>
    <recommendedName>
        <fullName evidence="14">SEFIR domain-containing protein</fullName>
    </recommendedName>
</protein>
<keyword evidence="7 12" id="KW-0472">Membrane</keyword>